<keyword evidence="9" id="KW-1185">Reference proteome</keyword>
<sequence>DGKRLRACDHCRALKVRCDPQEENGIISEIYPCRRCLKSKKTCVTTAPAKKRTKKADTRVAELEKKVNELTARLGDAPMPPFVASGPAAAIPEGHYPIDYLESPARPEKRRRISEFTDNAHESRKDEPLVIEPSQSDLAPICYDIDRCLSPDAVDRILHRYVHIMAPAFPAVPLPPDTTASKLREEKPLLLLSILNSASYGIEPLVPAETQRHLAELLQSWFAELVWRRQDKSLEIVQALQVCVLWYRPPAAFDRHAFYMMSNAATTMVLELGLGKRAGNAQAKLGLAPFRKALPNAGGPEARRAYAMCYYIGTNISMVLRRPIMLRWNQYMDECIAELESSQDALPSDKVLCHRLKLAAIAEEVASQFAMDDPAESPNLSDKFNENALRGYEARLERLRQQRPVHSDPAVIKYYEHVISLYMHEIAMQHNQNVDETAEESRAMASDPARVKCLQECISACHGILENFLSLAFDDFYILPLMYSVRSLYALVCLAKMWIEVTARGSELGGVVAPGSLRLEDYSGQLMRRFTATEERDPQGPHVKFPRILRTMQGRFRHFK</sequence>
<gene>
    <name evidence="8" type="ORF">J3D65DRAFT_540478</name>
</gene>
<keyword evidence="4" id="KW-0238">DNA-binding</keyword>
<dbReference type="PROSITE" id="PS50048">
    <property type="entry name" value="ZN2_CY6_FUNGAL_2"/>
    <property type="match status" value="1"/>
</dbReference>
<feature type="non-terminal residue" evidence="8">
    <location>
        <position position="560"/>
    </location>
</feature>
<dbReference type="CDD" id="cd12148">
    <property type="entry name" value="fungal_TF_MHR"/>
    <property type="match status" value="1"/>
</dbReference>
<dbReference type="InterPro" id="IPR036864">
    <property type="entry name" value="Zn2-C6_fun-type_DNA-bd_sf"/>
</dbReference>
<dbReference type="PANTHER" id="PTHR31845">
    <property type="entry name" value="FINGER DOMAIN PROTEIN, PUTATIVE-RELATED"/>
    <property type="match status" value="1"/>
</dbReference>
<dbReference type="RefSeq" id="XP_066655520.1">
    <property type="nucleotide sequence ID" value="XM_066796720.1"/>
</dbReference>
<keyword evidence="3" id="KW-0805">Transcription regulation</keyword>
<evidence type="ECO:0000259" key="7">
    <source>
        <dbReference type="PROSITE" id="PS50048"/>
    </source>
</evidence>
<dbReference type="SMART" id="SM00066">
    <property type="entry name" value="GAL4"/>
    <property type="match status" value="1"/>
</dbReference>
<dbReference type="SUPFAM" id="SSF57701">
    <property type="entry name" value="Zn2/Cys6 DNA-binding domain"/>
    <property type="match status" value="1"/>
</dbReference>
<dbReference type="PANTHER" id="PTHR31845:SF39">
    <property type="entry name" value="TRANSCRIPTION FACTOR PBCR-RELATED"/>
    <property type="match status" value="1"/>
</dbReference>
<evidence type="ECO:0000313" key="8">
    <source>
        <dbReference type="EMBL" id="KAK7537369.1"/>
    </source>
</evidence>
<proteinExistence type="predicted"/>
<keyword evidence="2" id="KW-0479">Metal-binding</keyword>
<keyword evidence="6" id="KW-0539">Nucleus</keyword>
<name>A0ABR1LQB1_9PEZI</name>
<keyword evidence="5" id="KW-0804">Transcription</keyword>
<organism evidence="8 9">
    <name type="scientific">Phyllosticta citribraziliensis</name>
    <dbReference type="NCBI Taxonomy" id="989973"/>
    <lineage>
        <taxon>Eukaryota</taxon>
        <taxon>Fungi</taxon>
        <taxon>Dikarya</taxon>
        <taxon>Ascomycota</taxon>
        <taxon>Pezizomycotina</taxon>
        <taxon>Dothideomycetes</taxon>
        <taxon>Dothideomycetes incertae sedis</taxon>
        <taxon>Botryosphaeriales</taxon>
        <taxon>Phyllostictaceae</taxon>
        <taxon>Phyllosticta</taxon>
    </lineage>
</organism>
<dbReference type="EMBL" id="JBBPEH010000006">
    <property type="protein sequence ID" value="KAK7537369.1"/>
    <property type="molecule type" value="Genomic_DNA"/>
</dbReference>
<evidence type="ECO:0000256" key="2">
    <source>
        <dbReference type="ARBA" id="ARBA00022723"/>
    </source>
</evidence>
<evidence type="ECO:0000256" key="6">
    <source>
        <dbReference type="ARBA" id="ARBA00023242"/>
    </source>
</evidence>
<evidence type="ECO:0000313" key="9">
    <source>
        <dbReference type="Proteomes" id="UP001360953"/>
    </source>
</evidence>
<protein>
    <recommendedName>
        <fullName evidence="7">Zn(2)-C6 fungal-type domain-containing protein</fullName>
    </recommendedName>
</protein>
<dbReference type="CDD" id="cd00067">
    <property type="entry name" value="GAL4"/>
    <property type="match status" value="1"/>
</dbReference>
<dbReference type="InterPro" id="IPR007219">
    <property type="entry name" value="XnlR_reg_dom"/>
</dbReference>
<dbReference type="Pfam" id="PF04082">
    <property type="entry name" value="Fungal_trans"/>
    <property type="match status" value="1"/>
</dbReference>
<comment type="caution">
    <text evidence="8">The sequence shown here is derived from an EMBL/GenBank/DDBJ whole genome shotgun (WGS) entry which is preliminary data.</text>
</comment>
<reference evidence="8 9" key="1">
    <citation type="submission" date="2024-04" db="EMBL/GenBank/DDBJ databases">
        <title>Phyllosticta paracitricarpa is synonymous to the EU quarantine fungus P. citricarpa based on phylogenomic analyses.</title>
        <authorList>
            <consortium name="Lawrence Berkeley National Laboratory"/>
            <person name="Van ingen-buijs V.A."/>
            <person name="Van westerhoven A.C."/>
            <person name="Haridas S."/>
            <person name="Skiadas P."/>
            <person name="Martin F."/>
            <person name="Groenewald J.Z."/>
            <person name="Crous P.W."/>
            <person name="Seidl M.F."/>
        </authorList>
    </citation>
    <scope>NUCLEOTIDE SEQUENCE [LARGE SCALE GENOMIC DNA]</scope>
    <source>
        <strain evidence="8 9">CPC 17464</strain>
    </source>
</reference>
<dbReference type="GeneID" id="92029626"/>
<dbReference type="InterPro" id="IPR001138">
    <property type="entry name" value="Zn2Cys6_DnaBD"/>
</dbReference>
<dbReference type="Pfam" id="PF00172">
    <property type="entry name" value="Zn_clus"/>
    <property type="match status" value="1"/>
</dbReference>
<accession>A0ABR1LQB1</accession>
<evidence type="ECO:0000256" key="4">
    <source>
        <dbReference type="ARBA" id="ARBA00023125"/>
    </source>
</evidence>
<dbReference type="Proteomes" id="UP001360953">
    <property type="component" value="Unassembled WGS sequence"/>
</dbReference>
<evidence type="ECO:0000256" key="3">
    <source>
        <dbReference type="ARBA" id="ARBA00023015"/>
    </source>
</evidence>
<feature type="non-terminal residue" evidence="8">
    <location>
        <position position="1"/>
    </location>
</feature>
<evidence type="ECO:0000256" key="1">
    <source>
        <dbReference type="ARBA" id="ARBA00004123"/>
    </source>
</evidence>
<evidence type="ECO:0000256" key="5">
    <source>
        <dbReference type="ARBA" id="ARBA00023163"/>
    </source>
</evidence>
<feature type="domain" description="Zn(2)-C6 fungal-type" evidence="7">
    <location>
        <begin position="7"/>
        <end position="45"/>
    </location>
</feature>
<dbReference type="Gene3D" id="4.10.240.10">
    <property type="entry name" value="Zn(2)-C6 fungal-type DNA-binding domain"/>
    <property type="match status" value="1"/>
</dbReference>
<dbReference type="InterPro" id="IPR051089">
    <property type="entry name" value="prtT"/>
</dbReference>
<comment type="subcellular location">
    <subcellularLocation>
        <location evidence="1">Nucleus</location>
    </subcellularLocation>
</comment>